<dbReference type="Gene3D" id="3.30.450.20">
    <property type="entry name" value="PAS domain"/>
    <property type="match status" value="1"/>
</dbReference>
<feature type="transmembrane region" description="Helical" evidence="3">
    <location>
        <begin position="1596"/>
        <end position="1614"/>
    </location>
</feature>
<organism evidence="5 6">
    <name type="scientific">Stylonychia lemnae</name>
    <name type="common">Ciliate</name>
    <dbReference type="NCBI Taxonomy" id="5949"/>
    <lineage>
        <taxon>Eukaryota</taxon>
        <taxon>Sar</taxon>
        <taxon>Alveolata</taxon>
        <taxon>Ciliophora</taxon>
        <taxon>Intramacronucleata</taxon>
        <taxon>Spirotrichea</taxon>
        <taxon>Stichotrichia</taxon>
        <taxon>Sporadotrichida</taxon>
        <taxon>Oxytrichidae</taxon>
        <taxon>Stylonychinae</taxon>
        <taxon>Stylonychia</taxon>
    </lineage>
</organism>
<dbReference type="Gene3D" id="1.25.40.10">
    <property type="entry name" value="Tetratricopeptide repeat domain"/>
    <property type="match status" value="1"/>
</dbReference>
<proteinExistence type="predicted"/>
<dbReference type="Pfam" id="PF25474">
    <property type="entry name" value="TPR_TmcB"/>
    <property type="match status" value="1"/>
</dbReference>
<dbReference type="InterPro" id="IPR035965">
    <property type="entry name" value="PAS-like_dom_sf"/>
</dbReference>
<feature type="transmembrane region" description="Helical" evidence="3">
    <location>
        <begin position="265"/>
        <end position="285"/>
    </location>
</feature>
<dbReference type="OMA" id="YSDLECY"/>
<keyword evidence="3" id="KW-0472">Membrane</keyword>
<evidence type="ECO:0000313" key="6">
    <source>
        <dbReference type="Proteomes" id="UP000039865"/>
    </source>
</evidence>
<dbReference type="CDD" id="cd00130">
    <property type="entry name" value="PAS"/>
    <property type="match status" value="1"/>
</dbReference>
<dbReference type="SUPFAM" id="SSF55785">
    <property type="entry name" value="PYP-like sensor domain (PAS domain)"/>
    <property type="match status" value="1"/>
</dbReference>
<evidence type="ECO:0000259" key="4">
    <source>
        <dbReference type="PROSITE" id="PS50112"/>
    </source>
</evidence>
<feature type="transmembrane region" description="Helical" evidence="3">
    <location>
        <begin position="1369"/>
        <end position="1395"/>
    </location>
</feature>
<keyword evidence="3" id="KW-0812">Transmembrane</keyword>
<reference evidence="5 6" key="1">
    <citation type="submission" date="2014-06" db="EMBL/GenBank/DDBJ databases">
        <authorList>
            <person name="Swart Estienne"/>
        </authorList>
    </citation>
    <scope>NUCLEOTIDE SEQUENCE [LARGE SCALE GENOMIC DNA]</scope>
    <source>
        <strain evidence="5 6">130c</strain>
    </source>
</reference>
<evidence type="ECO:0000313" key="5">
    <source>
        <dbReference type="EMBL" id="CDW83542.1"/>
    </source>
</evidence>
<sequence length="1652" mass="192275">MKEKNIGKNNASVDTEREKTSYERFEEEVKSTIFNVLYVLLKDDETSHWKHIVLILVLYYVQVFLNFFQINYWLAKLDVTTYLVFFYICIFIICLVILDIFYVSYSFSKKKFSFVWPLQALRSVCGLFVTVLFLPLLETFTSMIHCHDHDGHMINTLFPSFICWHGMHIIHATFSIVVSFIFIIICIIVSLTYFDTQSASHDITSRVNSRADVFVISLKIILTYLWVFLGTKPYQWLLIVVLLILSYTAYANFRNNWPYFNDKMNKFFCVLTGAFLWGNFCLFIAKVLENTQFSGSLQLYFLGLPLVIGLIVFDKDERVKLLLKNINNFQRGEEVALQIRFLLHLIITKDHNRKNAIILKGYIYHHEDSCPNQECQLKLYKNGLIQNSKNKKIAKKHAQLSQNYDNQQFLLQHARNMYRAGIQKFPTCTPLKIQYAFFLMERMNKKQEAIQELAQAEMFNPPFDEQFIIYRYQKMSEDFGDNPHESHGGGLDVVAKFAYESSLRQFQQHIEKSAQLHYDFWNHLREDRPDIAKLNECGSKINQSIIMVEQYWSQLQKLNSNAPKALKLYAKFLIEILNDKEGGQELLSRAKDATNVKQNYYDANNMNEDLSDINAMSANGTPCIYVTGDNDKIGMITQCNSGACRIFGYTAGEMKNHNVEKLMPEMYAKNHSKILDDALSKGPENIPNKERLVFARHKSGYIFPVWLQLKMVQNASSGIQFVALFKIDKKIMSSNIAYVLLNKDKKIQGISSSCIKIMNLDIQKMRRLSMSGIDINKLAPSLFDNDHGDQNFTQKAGGNLDWYLTDFEKVKKPGKASSTNKWSDNSATTKNGRENEQKKIIISDQKIILSCHQNVITMGELGEIGWYLKLENNVQNKVNSNQRKDKEKERIRQPLFQFRYDAAIGRFIRELKEAQYIDNAAKNPNFVNGRWTTMIGELEDIPPLKNPLQGDIDKQEADPEDVKLELDEKNDAKRNENEDLFDKKRRWAKGIQIYKLVGGKFLPKDYDEDIKKLQQIEEEQRKKNEEEDKTTQNVDVFKNNIKSRKALQMAINDKSTPRAIRNLRITMNLVMLCLLALAITEFSVINSQFNDINENFNLIQRSYGRISEVQRIAYNVRTLIMINEKKQTVYKNYTKQPDFVTFLQSDIEEALNNLYDLQNSISLTSLSMSDKQHQLIDSKTVNLYFRDQDETLKTLSFSLTEAVLQVSSAVFTARHLNITDFIETQEDVYFITYNVYNDFLVALRQSSLYYVQDLHDRTKQKNELILILFLSSVGTMILTMAILFPVISNVNLARMKVLSLFVDIPNHHVFALGFKCEKFITSFHDEHNDEIESEDGDAKVDDSDVQLNNQNKRGGHKMPKNSTRSNRKFFFQFGTAVFVVTAYFLAMFILSLQYISNIQIITEEMNTLAQAESYFSFSQNVIREMIYDPEKPILNHNSYEVAKDSIDQLYKLNQLILKDHFKNRDILKDDYKSIFSDIYQSDVCKQTDTIKHDLIPFDCVNFISGAATHVILRQLIIFQGLQTVLVRYFETLKDLLKTYVLFNEKSFDVKTLFNSNTFLELYIIQFRYIQDSYRNFVSTLKDSVNSDFQSRSDTRMAAFIVFIIGIIICYLILWTPFVNKLNNEVTIFQDFSFYSRYGERSQCLLLFQSKLS</sequence>
<dbReference type="PANTHER" id="PTHR31600:SF2">
    <property type="entry name" value="GAMETE ENRICHED GENE 10 PROTEIN-RELATED"/>
    <property type="match status" value="1"/>
</dbReference>
<evidence type="ECO:0000256" key="1">
    <source>
        <dbReference type="SAM" id="Coils"/>
    </source>
</evidence>
<dbReference type="NCBIfam" id="TIGR00229">
    <property type="entry name" value="sensory_box"/>
    <property type="match status" value="1"/>
</dbReference>
<dbReference type="InParanoid" id="A0A078AQM0"/>
<feature type="transmembrane region" description="Helical" evidence="3">
    <location>
        <begin position="80"/>
        <end position="102"/>
    </location>
</feature>
<dbReference type="Pfam" id="PF13426">
    <property type="entry name" value="PAS_9"/>
    <property type="match status" value="1"/>
</dbReference>
<accession>A0A078AQM0</accession>
<dbReference type="PANTHER" id="PTHR31600">
    <property type="entry name" value="TINY MACROCYSTS PROTEIN B-RELATED"/>
    <property type="match status" value="1"/>
</dbReference>
<evidence type="ECO:0000256" key="2">
    <source>
        <dbReference type="SAM" id="MobiDB-lite"/>
    </source>
</evidence>
<feature type="transmembrane region" description="Helical" evidence="3">
    <location>
        <begin position="52"/>
        <end position="74"/>
    </location>
</feature>
<feature type="transmembrane region" description="Helical" evidence="3">
    <location>
        <begin position="114"/>
        <end position="134"/>
    </location>
</feature>
<feature type="transmembrane region" description="Helical" evidence="3">
    <location>
        <begin position="1065"/>
        <end position="1085"/>
    </location>
</feature>
<feature type="region of interest" description="Disordered" evidence="2">
    <location>
        <begin position="1331"/>
        <end position="1361"/>
    </location>
</feature>
<feature type="transmembrane region" description="Helical" evidence="3">
    <location>
        <begin position="211"/>
        <end position="229"/>
    </location>
</feature>
<keyword evidence="3" id="KW-1133">Transmembrane helix</keyword>
<protein>
    <submittedName>
        <fullName evidence="5">Pas pac domain protein</fullName>
    </submittedName>
</protein>
<dbReference type="OrthoDB" id="542352at2759"/>
<dbReference type="Proteomes" id="UP000039865">
    <property type="component" value="Unassembled WGS sequence"/>
</dbReference>
<dbReference type="PROSITE" id="PS50112">
    <property type="entry name" value="PAS"/>
    <property type="match status" value="1"/>
</dbReference>
<dbReference type="InterPro" id="IPR000014">
    <property type="entry name" value="PAS"/>
</dbReference>
<keyword evidence="6" id="KW-1185">Reference proteome</keyword>
<dbReference type="InterPro" id="IPR057352">
    <property type="entry name" value="TPR_TmcB/C"/>
</dbReference>
<keyword evidence="1" id="KW-0175">Coiled coil</keyword>
<feature type="transmembrane region" description="Helical" evidence="3">
    <location>
        <begin position="1264"/>
        <end position="1287"/>
    </location>
</feature>
<dbReference type="InterPro" id="IPR011990">
    <property type="entry name" value="TPR-like_helical_dom_sf"/>
</dbReference>
<dbReference type="EMBL" id="CCKQ01011944">
    <property type="protein sequence ID" value="CDW83542.1"/>
    <property type="molecule type" value="Genomic_DNA"/>
</dbReference>
<feature type="transmembrane region" description="Helical" evidence="3">
    <location>
        <begin position="235"/>
        <end position="253"/>
    </location>
</feature>
<feature type="transmembrane region" description="Helical" evidence="3">
    <location>
        <begin position="169"/>
        <end position="191"/>
    </location>
</feature>
<feature type="region of interest" description="Disordered" evidence="2">
    <location>
        <begin position="813"/>
        <end position="833"/>
    </location>
</feature>
<feature type="coiled-coil region" evidence="1">
    <location>
        <begin position="963"/>
        <end position="1033"/>
    </location>
</feature>
<dbReference type="InterPro" id="IPR052994">
    <property type="entry name" value="Tiny_macrocysts_regulators"/>
</dbReference>
<gene>
    <name evidence="5" type="primary">Contig3448.g3694</name>
    <name evidence="5" type="ORF">STYLEM_12590</name>
</gene>
<evidence type="ECO:0000256" key="3">
    <source>
        <dbReference type="SAM" id="Phobius"/>
    </source>
</evidence>
<name>A0A078AQM0_STYLE</name>
<feature type="domain" description="PAS" evidence="4">
    <location>
        <begin position="631"/>
        <end position="682"/>
    </location>
</feature>
<feature type="compositionally biased region" description="Polar residues" evidence="2">
    <location>
        <begin position="816"/>
        <end position="830"/>
    </location>
</feature>